<sequence>MLSQTLLICALFGVSYASVAFPRAQCGETAQKVCFGQNGGESQHVDLEDVKYVADVLRYISDNNQGAAKFWNMPKAVGDCAEWALPVTDAGTVLALAKHISPRTNSSVLYEDLARAIDGGASATPEEAKNSLYGCGTNGGMMGVTANLSNPLYNTPEYKNSGAKPEGIIIKIVRAPAKK</sequence>
<name>A0A545UMA0_9HYPO</name>
<evidence type="ECO:0000313" key="2">
    <source>
        <dbReference type="EMBL" id="TQV90599.1"/>
    </source>
</evidence>
<evidence type="ECO:0000256" key="1">
    <source>
        <dbReference type="SAM" id="SignalP"/>
    </source>
</evidence>
<keyword evidence="3" id="KW-1185">Reference proteome</keyword>
<organism evidence="2 3">
    <name type="scientific">Cordyceps javanica</name>
    <dbReference type="NCBI Taxonomy" id="43265"/>
    <lineage>
        <taxon>Eukaryota</taxon>
        <taxon>Fungi</taxon>
        <taxon>Dikarya</taxon>
        <taxon>Ascomycota</taxon>
        <taxon>Pezizomycotina</taxon>
        <taxon>Sordariomycetes</taxon>
        <taxon>Hypocreomycetidae</taxon>
        <taxon>Hypocreales</taxon>
        <taxon>Cordycipitaceae</taxon>
        <taxon>Cordyceps</taxon>
    </lineage>
</organism>
<dbReference type="EMBL" id="SPUK01000025">
    <property type="protein sequence ID" value="TQV90599.1"/>
    <property type="molecule type" value="Genomic_DNA"/>
</dbReference>
<proteinExistence type="predicted"/>
<accession>A0A545UMA0</accession>
<feature type="signal peptide" evidence="1">
    <location>
        <begin position="1"/>
        <end position="17"/>
    </location>
</feature>
<dbReference type="AlphaFoldDB" id="A0A545UMA0"/>
<evidence type="ECO:0000313" key="3">
    <source>
        <dbReference type="Proteomes" id="UP000315783"/>
    </source>
</evidence>
<protein>
    <submittedName>
        <fullName evidence="2">Uncharacterized protein</fullName>
    </submittedName>
</protein>
<keyword evidence="1" id="KW-0732">Signal</keyword>
<reference evidence="2 3" key="1">
    <citation type="journal article" date="2019" name="Appl. Microbiol. Biotechnol.">
        <title>Genome sequence of Isaria javanica and comparative genome analysis insights into family S53 peptidase evolution in fungal entomopathogens.</title>
        <authorList>
            <person name="Lin R."/>
            <person name="Zhang X."/>
            <person name="Xin B."/>
            <person name="Zou M."/>
            <person name="Gao Y."/>
            <person name="Qin F."/>
            <person name="Hu Q."/>
            <person name="Xie B."/>
            <person name="Cheng X."/>
        </authorList>
    </citation>
    <scope>NUCLEOTIDE SEQUENCE [LARGE SCALE GENOMIC DNA]</scope>
    <source>
        <strain evidence="2 3">IJ1G</strain>
    </source>
</reference>
<dbReference type="OrthoDB" id="3689965at2759"/>
<feature type="chain" id="PRO_5022013792" evidence="1">
    <location>
        <begin position="18"/>
        <end position="179"/>
    </location>
</feature>
<comment type="caution">
    <text evidence="2">The sequence shown here is derived from an EMBL/GenBank/DDBJ whole genome shotgun (WGS) entry which is preliminary data.</text>
</comment>
<dbReference type="Proteomes" id="UP000315783">
    <property type="component" value="Unassembled WGS sequence"/>
</dbReference>
<gene>
    <name evidence="2" type="ORF">IF1G_10751</name>
</gene>